<evidence type="ECO:0000256" key="1">
    <source>
        <dbReference type="SAM" id="MobiDB-lite"/>
    </source>
</evidence>
<dbReference type="Proteomes" id="UP000054549">
    <property type="component" value="Unassembled WGS sequence"/>
</dbReference>
<feature type="compositionally biased region" description="Basic and acidic residues" evidence="1">
    <location>
        <begin position="190"/>
        <end position="211"/>
    </location>
</feature>
<accession>A0A0C2WCD0</accession>
<reference evidence="2 3" key="1">
    <citation type="submission" date="2014-04" db="EMBL/GenBank/DDBJ databases">
        <title>Evolutionary Origins and Diversification of the Mycorrhizal Mutualists.</title>
        <authorList>
            <consortium name="DOE Joint Genome Institute"/>
            <consortium name="Mycorrhizal Genomics Consortium"/>
            <person name="Kohler A."/>
            <person name="Kuo A."/>
            <person name="Nagy L.G."/>
            <person name="Floudas D."/>
            <person name="Copeland A."/>
            <person name="Barry K.W."/>
            <person name="Cichocki N."/>
            <person name="Veneault-Fourrey C."/>
            <person name="LaButti K."/>
            <person name="Lindquist E.A."/>
            <person name="Lipzen A."/>
            <person name="Lundell T."/>
            <person name="Morin E."/>
            <person name="Murat C."/>
            <person name="Riley R."/>
            <person name="Ohm R."/>
            <person name="Sun H."/>
            <person name="Tunlid A."/>
            <person name="Henrissat B."/>
            <person name="Grigoriev I.V."/>
            <person name="Hibbett D.S."/>
            <person name="Martin F."/>
        </authorList>
    </citation>
    <scope>NUCLEOTIDE SEQUENCE [LARGE SCALE GENOMIC DNA]</scope>
    <source>
        <strain evidence="2 3">Koide BX008</strain>
    </source>
</reference>
<dbReference type="HOGENOM" id="CLU_1304581_0_0_1"/>
<sequence length="211" mass="22786">MAAELVGPHINNIAFISDVKKQMPVPIPQISFTPAPQVQTTNGQHIPKLPQSRTAALIEMYCEGERGGAISPAVAGSIVRDKDKRLEVEEGILCSRVQASFNFKKRSSAPLEFIIPVSAKPPTQYLSKSNSSASNPASSAANPAVLGWLAARPCALTLLASMDLDFRFYYHLSLEEDGDGVMERVVMGESAERGKWEEKDGDGGEKLAESL</sequence>
<dbReference type="AlphaFoldDB" id="A0A0C2WCD0"/>
<name>A0A0C2WCD0_AMAMK</name>
<evidence type="ECO:0000313" key="3">
    <source>
        <dbReference type="Proteomes" id="UP000054549"/>
    </source>
</evidence>
<organism evidence="2 3">
    <name type="scientific">Amanita muscaria (strain Koide BX008)</name>
    <dbReference type="NCBI Taxonomy" id="946122"/>
    <lineage>
        <taxon>Eukaryota</taxon>
        <taxon>Fungi</taxon>
        <taxon>Dikarya</taxon>
        <taxon>Basidiomycota</taxon>
        <taxon>Agaricomycotina</taxon>
        <taxon>Agaricomycetes</taxon>
        <taxon>Agaricomycetidae</taxon>
        <taxon>Agaricales</taxon>
        <taxon>Pluteineae</taxon>
        <taxon>Amanitaceae</taxon>
        <taxon>Amanita</taxon>
    </lineage>
</organism>
<keyword evidence="3" id="KW-1185">Reference proteome</keyword>
<proteinExistence type="predicted"/>
<gene>
    <name evidence="2" type="ORF">M378DRAFT_19102</name>
</gene>
<dbReference type="EMBL" id="KN818866">
    <property type="protein sequence ID" value="KIL54241.1"/>
    <property type="molecule type" value="Genomic_DNA"/>
</dbReference>
<evidence type="ECO:0000313" key="2">
    <source>
        <dbReference type="EMBL" id="KIL54241.1"/>
    </source>
</evidence>
<dbReference type="InParanoid" id="A0A0C2WCD0"/>
<protein>
    <submittedName>
        <fullName evidence="2">Uncharacterized protein</fullName>
    </submittedName>
</protein>
<feature type="region of interest" description="Disordered" evidence="1">
    <location>
        <begin position="189"/>
        <end position="211"/>
    </location>
</feature>